<name>A0A0S6U9D9_CLOBO</name>
<dbReference type="InterPro" id="IPR001279">
    <property type="entry name" value="Metallo-B-lactamas"/>
</dbReference>
<dbReference type="InterPro" id="IPR051453">
    <property type="entry name" value="MBL_Glyoxalase_II"/>
</dbReference>
<dbReference type="GO" id="GO:0046872">
    <property type="term" value="F:metal ion binding"/>
    <property type="evidence" value="ECO:0007669"/>
    <property type="project" value="UniProtKB-KW"/>
</dbReference>
<dbReference type="InterPro" id="IPR036866">
    <property type="entry name" value="RibonucZ/Hydroxyglut_hydro"/>
</dbReference>
<dbReference type="PANTHER" id="PTHR46233:SF3">
    <property type="entry name" value="HYDROXYACYLGLUTATHIONE HYDROLASE GLOC"/>
    <property type="match status" value="1"/>
</dbReference>
<dbReference type="CDD" id="cd06262">
    <property type="entry name" value="metallo-hydrolase-like_MBL-fold"/>
    <property type="match status" value="1"/>
</dbReference>
<accession>A0A0S6U9D9</accession>
<dbReference type="SUPFAM" id="SSF56281">
    <property type="entry name" value="Metallo-hydrolase/oxidoreductase"/>
    <property type="match status" value="1"/>
</dbReference>
<dbReference type="SMART" id="SM00849">
    <property type="entry name" value="Lactamase_B"/>
    <property type="match status" value="1"/>
</dbReference>
<gene>
    <name evidence="6" type="ORF">CBO05C_3186</name>
</gene>
<dbReference type="RefSeq" id="WP_030036562.1">
    <property type="nucleotide sequence ID" value="NZ_DF384213.1"/>
</dbReference>
<reference evidence="6" key="1">
    <citation type="submission" date="2013-10" db="EMBL/GenBank/DDBJ databases">
        <title>Draft genome sequence of Clostridium botulinum type B strain Osaka05.</title>
        <authorList>
            <person name="Sakaguchi Y."/>
            <person name="Hosomi K."/>
            <person name="Uchiyama J."/>
            <person name="Ogura Y."/>
            <person name="Sakaguchi M."/>
            <person name="Kohda T."/>
            <person name="Mukamoto M."/>
            <person name="Misawa N."/>
            <person name="Matsuzaki S."/>
            <person name="Hayashi T."/>
            <person name="Kozaki S."/>
        </authorList>
    </citation>
    <scope>NUCLEOTIDE SEQUENCE</scope>
    <source>
        <strain evidence="6">Osaka05</strain>
    </source>
</reference>
<evidence type="ECO:0000259" key="5">
    <source>
        <dbReference type="SMART" id="SM00849"/>
    </source>
</evidence>
<sequence>MDIKTIPVGIYNANCYLLIDQDKCAIIDPGGDPEDIIKTIEDNSLMPQFILLTHGHIDHVGGVEAIKDKYNIPFYINKKDEDLIKEAGYIFGNFGKYKNADEYLVEGKVFQLGNLKIKAIETPGHSPGGMSFLVNNVIFTGDTLFRESIGRSDFVGGSHNTLINSIQSKIVVLEPDIYVLPGHGPESTVGYEKDNNPFFKNR</sequence>
<evidence type="ECO:0000313" key="6">
    <source>
        <dbReference type="EMBL" id="GAE03496.1"/>
    </source>
</evidence>
<dbReference type="PANTHER" id="PTHR46233">
    <property type="entry name" value="HYDROXYACYLGLUTATHIONE HYDROLASE GLOC"/>
    <property type="match status" value="1"/>
</dbReference>
<dbReference type="Gene3D" id="3.60.15.10">
    <property type="entry name" value="Ribonuclease Z/Hydroxyacylglutathione hydrolase-like"/>
    <property type="match status" value="1"/>
</dbReference>
<evidence type="ECO:0000256" key="4">
    <source>
        <dbReference type="ARBA" id="ARBA00022833"/>
    </source>
</evidence>
<organism evidence="6">
    <name type="scientific">Clostridium botulinum B str. Osaka05</name>
    <dbReference type="NCBI Taxonomy" id="1407017"/>
    <lineage>
        <taxon>Bacteria</taxon>
        <taxon>Bacillati</taxon>
        <taxon>Bacillota</taxon>
        <taxon>Clostridia</taxon>
        <taxon>Eubacteriales</taxon>
        <taxon>Clostridiaceae</taxon>
        <taxon>Clostridium</taxon>
    </lineage>
</organism>
<dbReference type="Proteomes" id="UP000054164">
    <property type="component" value="Unassembled WGS sequence"/>
</dbReference>
<dbReference type="HOGENOM" id="CLU_030571_5_2_9"/>
<dbReference type="GO" id="GO:0016787">
    <property type="term" value="F:hydrolase activity"/>
    <property type="evidence" value="ECO:0007669"/>
    <property type="project" value="UniProtKB-KW"/>
</dbReference>
<keyword evidence="2" id="KW-0479">Metal-binding</keyword>
<evidence type="ECO:0000256" key="1">
    <source>
        <dbReference type="ARBA" id="ARBA00001947"/>
    </source>
</evidence>
<dbReference type="Pfam" id="PF00753">
    <property type="entry name" value="Lactamase_B"/>
    <property type="match status" value="1"/>
</dbReference>
<evidence type="ECO:0000256" key="2">
    <source>
        <dbReference type="ARBA" id="ARBA00022723"/>
    </source>
</evidence>
<comment type="cofactor">
    <cofactor evidence="1">
        <name>Zn(2+)</name>
        <dbReference type="ChEBI" id="CHEBI:29105"/>
    </cofactor>
</comment>
<keyword evidence="4" id="KW-0862">Zinc</keyword>
<proteinExistence type="predicted"/>
<dbReference type="EMBL" id="DF384213">
    <property type="protein sequence ID" value="GAE03496.1"/>
    <property type="molecule type" value="Genomic_DNA"/>
</dbReference>
<dbReference type="AlphaFoldDB" id="A0A0S6U9D9"/>
<feature type="domain" description="Metallo-beta-lactamase" evidence="5">
    <location>
        <begin position="12"/>
        <end position="183"/>
    </location>
</feature>
<protein>
    <submittedName>
        <fullName evidence="6">Metallo-beta-lactamase family protein</fullName>
    </submittedName>
</protein>
<keyword evidence="3" id="KW-0378">Hydrolase</keyword>
<evidence type="ECO:0000256" key="3">
    <source>
        <dbReference type="ARBA" id="ARBA00022801"/>
    </source>
</evidence>